<dbReference type="SUPFAM" id="SSF63825">
    <property type="entry name" value="YWTD domain"/>
    <property type="match status" value="1"/>
</dbReference>
<dbReference type="AlphaFoldDB" id="A0A937FE97"/>
<evidence type="ECO:0000313" key="3">
    <source>
        <dbReference type="Proteomes" id="UP000659388"/>
    </source>
</evidence>
<comment type="caution">
    <text evidence="2">The sequence shown here is derived from an EMBL/GenBank/DDBJ whole genome shotgun (WGS) entry which is preliminary data.</text>
</comment>
<feature type="signal peptide" evidence="1">
    <location>
        <begin position="1"/>
        <end position="18"/>
    </location>
</feature>
<protein>
    <submittedName>
        <fullName evidence="2">Uncharacterized protein</fullName>
    </submittedName>
</protein>
<dbReference type="Gene3D" id="2.120.10.30">
    <property type="entry name" value="TolB, C-terminal domain"/>
    <property type="match status" value="2"/>
</dbReference>
<reference evidence="2" key="1">
    <citation type="submission" date="2021-01" db="EMBL/GenBank/DDBJ databases">
        <title>Fulvivirga kasyanovii gen. nov., sp nov., a novel member of the phylum Bacteroidetes isolated from seawater in a mussel farm.</title>
        <authorList>
            <person name="Zhao L.-H."/>
            <person name="Wang Z.-J."/>
        </authorList>
    </citation>
    <scope>NUCLEOTIDE SEQUENCE</scope>
    <source>
        <strain evidence="2">2943</strain>
    </source>
</reference>
<dbReference type="PANTHER" id="PTHR46513">
    <property type="entry name" value="VITELLOGENIN RECEPTOR-LIKE PROTEIN-RELATED-RELATED"/>
    <property type="match status" value="1"/>
</dbReference>
<dbReference type="Proteomes" id="UP000659388">
    <property type="component" value="Unassembled WGS sequence"/>
</dbReference>
<proteinExistence type="predicted"/>
<keyword evidence="3" id="KW-1185">Reference proteome</keyword>
<dbReference type="InterPro" id="IPR011042">
    <property type="entry name" value="6-blade_b-propeller_TolB-like"/>
</dbReference>
<dbReference type="SMART" id="SM00135">
    <property type="entry name" value="LY"/>
    <property type="match status" value="2"/>
</dbReference>
<dbReference type="InterPro" id="IPR000033">
    <property type="entry name" value="LDLR_classB_rpt"/>
</dbReference>
<gene>
    <name evidence="2" type="ORF">JL102_22495</name>
</gene>
<name>A0A937FE97_9BACT</name>
<dbReference type="PROSITE" id="PS51257">
    <property type="entry name" value="PROKAR_LIPOPROTEIN"/>
    <property type="match status" value="1"/>
</dbReference>
<keyword evidence="1" id="KW-0732">Signal</keyword>
<feature type="chain" id="PRO_5037243344" evidence="1">
    <location>
        <begin position="19"/>
        <end position="312"/>
    </location>
</feature>
<dbReference type="RefSeq" id="WP_202246727.1">
    <property type="nucleotide sequence ID" value="NZ_JAESIY010000020.1"/>
</dbReference>
<dbReference type="EMBL" id="JAESIY010000020">
    <property type="protein sequence ID" value="MBL3658933.1"/>
    <property type="molecule type" value="Genomic_DNA"/>
</dbReference>
<sequence length="312" mass="34753">MKSIICSLLLLGLFISCSDDSPQPMHNYTYLYWTSIRNQQISRATFLNDQLLESKVLYNSNKGLISPSGLTVDPTNQWLYWTDYDARQVLRAHIDGGTNPEILYTAPRPGTGPLDIVRQAYTHRLYWTRPYDNLILTAPEDGSGPVDTLMSSAQGLHGAWGIFMEVSEEYIYWIEYQDNELWRLKVGGTAAPELLYAGGSGFLNPYAVAIYEATGELFIVDNALPGAFYGDRILKGSIDGKRPLEILYDAADGVNNAYDLAIDQQTGDLYWLNQLDNGSIYKGHVLGTPGEEVIKGIAQGQALEVIHVMQNL</sequence>
<dbReference type="InterPro" id="IPR050778">
    <property type="entry name" value="Cueball_EGF_LRP_Nidogen"/>
</dbReference>
<accession>A0A937FE97</accession>
<evidence type="ECO:0000256" key="1">
    <source>
        <dbReference type="SAM" id="SignalP"/>
    </source>
</evidence>
<evidence type="ECO:0000313" key="2">
    <source>
        <dbReference type="EMBL" id="MBL3658933.1"/>
    </source>
</evidence>
<organism evidence="2 3">
    <name type="scientific">Fulvivirga sediminis</name>
    <dbReference type="NCBI Taxonomy" id="2803949"/>
    <lineage>
        <taxon>Bacteria</taxon>
        <taxon>Pseudomonadati</taxon>
        <taxon>Bacteroidota</taxon>
        <taxon>Cytophagia</taxon>
        <taxon>Cytophagales</taxon>
        <taxon>Fulvivirgaceae</taxon>
        <taxon>Fulvivirga</taxon>
    </lineage>
</organism>